<dbReference type="EMBL" id="JASTZU010000011">
    <property type="protein sequence ID" value="MDL4839182.1"/>
    <property type="molecule type" value="Genomic_DNA"/>
</dbReference>
<evidence type="ECO:0000313" key="2">
    <source>
        <dbReference type="Proteomes" id="UP001235343"/>
    </source>
</evidence>
<comment type="caution">
    <text evidence="1">The sequence shown here is derived from an EMBL/GenBank/DDBJ whole genome shotgun (WGS) entry which is preliminary data.</text>
</comment>
<dbReference type="RefSeq" id="WP_285930036.1">
    <property type="nucleotide sequence ID" value="NZ_JASTZU010000011.1"/>
</dbReference>
<accession>A0ABT7L1V4</accession>
<proteinExistence type="predicted"/>
<protein>
    <submittedName>
        <fullName evidence="1">Lar family restriction alleviation protein</fullName>
    </submittedName>
</protein>
<reference evidence="1 2" key="1">
    <citation type="submission" date="2023-06" db="EMBL/GenBank/DDBJ databases">
        <title>Aquibacillus rhizosphaerae LR5S19.</title>
        <authorList>
            <person name="Sun J.-Q."/>
        </authorList>
    </citation>
    <scope>NUCLEOTIDE SEQUENCE [LARGE SCALE GENOMIC DNA]</scope>
    <source>
        <strain evidence="1 2">LR5S19</strain>
    </source>
</reference>
<keyword evidence="2" id="KW-1185">Reference proteome</keyword>
<name>A0ABT7L1V4_9BACI</name>
<organism evidence="1 2">
    <name type="scientific">Aquibacillus rhizosphaerae</name>
    <dbReference type="NCBI Taxonomy" id="3051431"/>
    <lineage>
        <taxon>Bacteria</taxon>
        <taxon>Bacillati</taxon>
        <taxon>Bacillota</taxon>
        <taxon>Bacilli</taxon>
        <taxon>Bacillales</taxon>
        <taxon>Bacillaceae</taxon>
        <taxon>Aquibacillus</taxon>
    </lineage>
</organism>
<sequence length="65" mass="7480">MDYQNYECPKCGNNNTLKGTQHNQANIFPEGRNIFNMGSEILHVFCADCGYIKESYVKSPEKFNK</sequence>
<dbReference type="Proteomes" id="UP001235343">
    <property type="component" value="Unassembled WGS sequence"/>
</dbReference>
<gene>
    <name evidence="1" type="ORF">QQS35_01730</name>
</gene>
<evidence type="ECO:0000313" key="1">
    <source>
        <dbReference type="EMBL" id="MDL4839182.1"/>
    </source>
</evidence>